<evidence type="ECO:0000256" key="3">
    <source>
        <dbReference type="ARBA" id="ARBA00022884"/>
    </source>
</evidence>
<evidence type="ECO:0000256" key="7">
    <source>
        <dbReference type="SAM" id="MobiDB-lite"/>
    </source>
</evidence>
<keyword evidence="3" id="KW-0694">RNA-binding</keyword>
<dbReference type="GO" id="GO:0019843">
    <property type="term" value="F:rRNA binding"/>
    <property type="evidence" value="ECO:0007669"/>
    <property type="project" value="UniProtKB-KW"/>
</dbReference>
<dbReference type="SUPFAM" id="SSF54189">
    <property type="entry name" value="Ribosomal proteins S24e, L23 and L15e"/>
    <property type="match status" value="1"/>
</dbReference>
<dbReference type="Gene3D" id="3.30.70.330">
    <property type="match status" value="1"/>
</dbReference>
<organism evidence="8">
    <name type="scientific">Neobodo designis</name>
    <name type="common">Flagellated protozoan</name>
    <name type="synonym">Bodo designis</name>
    <dbReference type="NCBI Taxonomy" id="312471"/>
    <lineage>
        <taxon>Eukaryota</taxon>
        <taxon>Discoba</taxon>
        <taxon>Euglenozoa</taxon>
        <taxon>Kinetoplastea</taxon>
        <taxon>Metakinetoplastina</taxon>
        <taxon>Neobodonida</taxon>
        <taxon>Neobodo</taxon>
    </lineage>
</organism>
<accession>A0A7S1R3H2</accession>
<name>A0A7S1R3H2_NEODS</name>
<dbReference type="AlphaFoldDB" id="A0A7S1R3H2"/>
<evidence type="ECO:0000256" key="5">
    <source>
        <dbReference type="ARBA" id="ARBA00023274"/>
    </source>
</evidence>
<feature type="region of interest" description="Disordered" evidence="7">
    <location>
        <begin position="1"/>
        <end position="54"/>
    </location>
</feature>
<evidence type="ECO:0000313" key="8">
    <source>
        <dbReference type="EMBL" id="CAD9155621.1"/>
    </source>
</evidence>
<dbReference type="GO" id="GO:0003735">
    <property type="term" value="F:structural constituent of ribosome"/>
    <property type="evidence" value="ECO:0007669"/>
    <property type="project" value="InterPro"/>
</dbReference>
<dbReference type="InterPro" id="IPR012677">
    <property type="entry name" value="Nucleotide-bd_a/b_plait_sf"/>
</dbReference>
<dbReference type="InterPro" id="IPR019985">
    <property type="entry name" value="Ribosomal_uL23"/>
</dbReference>
<dbReference type="GO" id="GO:0006412">
    <property type="term" value="P:translation"/>
    <property type="evidence" value="ECO:0007669"/>
    <property type="project" value="InterPro"/>
</dbReference>
<dbReference type="GO" id="GO:1990904">
    <property type="term" value="C:ribonucleoprotein complex"/>
    <property type="evidence" value="ECO:0007669"/>
    <property type="project" value="UniProtKB-KW"/>
</dbReference>
<dbReference type="InterPro" id="IPR012678">
    <property type="entry name" value="Ribosomal_uL23/eL15/eS24_sf"/>
</dbReference>
<dbReference type="PANTHER" id="PTHR11620">
    <property type="entry name" value="60S RIBOSOMAL PROTEIN L23A"/>
    <property type="match status" value="1"/>
</dbReference>
<dbReference type="GO" id="GO:0005840">
    <property type="term" value="C:ribosome"/>
    <property type="evidence" value="ECO:0007669"/>
    <property type="project" value="UniProtKB-KW"/>
</dbReference>
<feature type="compositionally biased region" description="Basic residues" evidence="7">
    <location>
        <begin position="12"/>
        <end position="40"/>
    </location>
</feature>
<reference evidence="8" key="1">
    <citation type="submission" date="2021-01" db="EMBL/GenBank/DDBJ databases">
        <authorList>
            <person name="Corre E."/>
            <person name="Pelletier E."/>
            <person name="Niang G."/>
            <person name="Scheremetjew M."/>
            <person name="Finn R."/>
            <person name="Kale V."/>
            <person name="Holt S."/>
            <person name="Cochrane G."/>
            <person name="Meng A."/>
            <person name="Brown T."/>
            <person name="Cohen L."/>
        </authorList>
    </citation>
    <scope>NUCLEOTIDE SEQUENCE</scope>
    <source>
        <strain evidence="8">CCAP 1951/1</strain>
    </source>
</reference>
<evidence type="ECO:0000256" key="2">
    <source>
        <dbReference type="ARBA" id="ARBA00022730"/>
    </source>
</evidence>
<dbReference type="HAMAP" id="MF_01369_B">
    <property type="entry name" value="Ribosomal_uL23_B"/>
    <property type="match status" value="1"/>
</dbReference>
<dbReference type="InterPro" id="IPR001014">
    <property type="entry name" value="Ribosomal_uL23_CS"/>
</dbReference>
<evidence type="ECO:0000256" key="4">
    <source>
        <dbReference type="ARBA" id="ARBA00022980"/>
    </source>
</evidence>
<dbReference type="NCBIfam" id="TIGR03636">
    <property type="entry name" value="uL23_arch"/>
    <property type="match status" value="1"/>
</dbReference>
<dbReference type="NCBIfam" id="NF011118">
    <property type="entry name" value="PRK14548.1"/>
    <property type="match status" value="1"/>
</dbReference>
<sequence length="143" mass="16269">MAATKQVSTAKKAVKPTKVVAKRQRKAYTRPQFRRPRTYRKPQQAKPSNNTKTIKDPWDQFRVVRKPLATDVAMKKIEDNNTLTFLVDPRANKTQIKHAVRALYQVKVAKVNTLIRPQGDKKAYVRLAPAHDALDVANKIGVL</sequence>
<dbReference type="PROSITE" id="PS00050">
    <property type="entry name" value="RIBOSOMAL_L23"/>
    <property type="match status" value="1"/>
</dbReference>
<dbReference type="Pfam" id="PF00276">
    <property type="entry name" value="Ribosomal_L23"/>
    <property type="match status" value="1"/>
</dbReference>
<proteinExistence type="inferred from homology"/>
<keyword evidence="2" id="KW-0699">rRNA-binding</keyword>
<evidence type="ECO:0008006" key="9">
    <source>
        <dbReference type="Google" id="ProtNLM"/>
    </source>
</evidence>
<evidence type="ECO:0000256" key="6">
    <source>
        <dbReference type="RuleBase" id="RU003934"/>
    </source>
</evidence>
<dbReference type="FunFam" id="3.30.70.330:FF:000035">
    <property type="entry name" value="60S ribosomal protein L23a"/>
    <property type="match status" value="1"/>
</dbReference>
<protein>
    <recommendedName>
        <fullName evidence="9">Ribosomal protein L23/L25 N-terminal domain-containing protein</fullName>
    </recommendedName>
</protein>
<dbReference type="HAMAP" id="MF_01369_A">
    <property type="entry name" value="Ribosomal_uL23_A"/>
    <property type="match status" value="1"/>
</dbReference>
<keyword evidence="5 6" id="KW-0687">Ribonucleoprotein</keyword>
<comment type="similarity">
    <text evidence="1 6">Belongs to the universal ribosomal protein uL23 family.</text>
</comment>
<keyword evidence="4 6" id="KW-0689">Ribosomal protein</keyword>
<dbReference type="EMBL" id="HBGF01052692">
    <property type="protein sequence ID" value="CAD9155621.1"/>
    <property type="molecule type" value="Transcribed_RNA"/>
</dbReference>
<evidence type="ECO:0000256" key="1">
    <source>
        <dbReference type="ARBA" id="ARBA00006700"/>
    </source>
</evidence>
<dbReference type="InterPro" id="IPR013025">
    <property type="entry name" value="Ribosomal_uL23-like"/>
</dbReference>
<gene>
    <name evidence="8" type="ORF">NDES1114_LOCUS35266</name>
</gene>